<dbReference type="InterPro" id="IPR011009">
    <property type="entry name" value="Kinase-like_dom_sf"/>
</dbReference>
<gene>
    <name evidence="2" type="ORF">GRAN_1521</name>
</gene>
<sequence length="456" mass="51155">MISASSNDANEFRVLVVDPFARAVYMREDRNEYRLIRVSVPTGSRPAQQLQKELREVWGLMVLVLDVMIPKDGDRPCAIVELLRRDAAEGIASIEPDQIPDDELSTQERTWLLSVLSGDPIHPIARIGWADDAVRWVETTTKSKVLSKTDIEQFNAGNGFSLLCFRMNDGATHWLKATGAPNTQERSVSLLLTRLCRDYVPEVVAERLEWNAWLMHSSGQSLSKLPQEAPEVKRTLQVAVKSLAGLQIRTVGAELDLLNAGAVDHRTHVLRNDAEALFTYIDEAMGYQTSTKVSPVRPKRLGELKNIFEDACDYLSELDIPDTILHGDLNVDNILFAGTHCVFIDWSEAYVGNPLVTYEHLLLLNQIEDPSLKASCNRHLRTTYLKAMSSICDFRVLEDALPFAPIIAAASTILGRKDWLQTRERSDPRKFPLVRAIARHLDRAAQAPSLLRALLV</sequence>
<reference evidence="3" key="2">
    <citation type="submission" date="2019-02" db="EMBL/GenBank/DDBJ databases">
        <title>Granulicella sibirica sp. nov., a psychrotolerant acidobacterium isolated from an organic soil layer in forested tundra, West Siberia.</title>
        <authorList>
            <person name="Oshkin I.Y."/>
            <person name="Kulichevskaya I.S."/>
            <person name="Rijpstra W.I.C."/>
            <person name="Sinninghe Damste J.S."/>
            <person name="Rakitin A.L."/>
            <person name="Ravin N.V."/>
            <person name="Dedysh S.N."/>
        </authorList>
    </citation>
    <scope>NUCLEOTIDE SEQUENCE [LARGE SCALE GENOMIC DNA]</scope>
    <source>
        <strain evidence="3">AF10</strain>
    </source>
</reference>
<dbReference type="OrthoDB" id="108638at2"/>
<dbReference type="EMBL" id="RDSM01000001">
    <property type="protein sequence ID" value="RXH58211.1"/>
    <property type="molecule type" value="Genomic_DNA"/>
</dbReference>
<dbReference type="Proteomes" id="UP000289437">
    <property type="component" value="Unassembled WGS sequence"/>
</dbReference>
<dbReference type="InterPro" id="IPR002575">
    <property type="entry name" value="Aminoglycoside_PTrfase"/>
</dbReference>
<comment type="caution">
    <text evidence="2">The sequence shown here is derived from an EMBL/GenBank/DDBJ whole genome shotgun (WGS) entry which is preliminary data.</text>
</comment>
<protein>
    <recommendedName>
        <fullName evidence="1">Aminoglycoside phosphotransferase domain-containing protein</fullName>
    </recommendedName>
</protein>
<dbReference type="Pfam" id="PF01636">
    <property type="entry name" value="APH"/>
    <property type="match status" value="1"/>
</dbReference>
<evidence type="ECO:0000313" key="3">
    <source>
        <dbReference type="Proteomes" id="UP000289437"/>
    </source>
</evidence>
<dbReference type="Gene3D" id="3.90.1200.10">
    <property type="match status" value="1"/>
</dbReference>
<evidence type="ECO:0000259" key="1">
    <source>
        <dbReference type="Pfam" id="PF01636"/>
    </source>
</evidence>
<keyword evidence="3" id="KW-1185">Reference proteome</keyword>
<evidence type="ECO:0000313" key="2">
    <source>
        <dbReference type="EMBL" id="RXH58211.1"/>
    </source>
</evidence>
<name>A0A4Q0T9B9_9BACT</name>
<dbReference type="AlphaFoldDB" id="A0A4Q0T9B9"/>
<feature type="domain" description="Aminoglycoside phosphotransferase" evidence="1">
    <location>
        <begin position="199"/>
        <end position="355"/>
    </location>
</feature>
<accession>A0A4Q0T9B9</accession>
<dbReference type="SUPFAM" id="SSF56112">
    <property type="entry name" value="Protein kinase-like (PK-like)"/>
    <property type="match status" value="1"/>
</dbReference>
<reference evidence="2 3" key="1">
    <citation type="submission" date="2018-11" db="EMBL/GenBank/DDBJ databases">
        <authorList>
            <person name="Mardanov A.V."/>
            <person name="Ravin N.V."/>
            <person name="Dedysh S.N."/>
        </authorList>
    </citation>
    <scope>NUCLEOTIDE SEQUENCE [LARGE SCALE GENOMIC DNA]</scope>
    <source>
        <strain evidence="2 3">AF10</strain>
    </source>
</reference>
<dbReference type="RefSeq" id="WP_128912245.1">
    <property type="nucleotide sequence ID" value="NZ_RDSM01000001.1"/>
</dbReference>
<organism evidence="2 3">
    <name type="scientific">Granulicella sibirica</name>
    <dbReference type="NCBI Taxonomy" id="2479048"/>
    <lineage>
        <taxon>Bacteria</taxon>
        <taxon>Pseudomonadati</taxon>
        <taxon>Acidobacteriota</taxon>
        <taxon>Terriglobia</taxon>
        <taxon>Terriglobales</taxon>
        <taxon>Acidobacteriaceae</taxon>
        <taxon>Granulicella</taxon>
    </lineage>
</organism>
<proteinExistence type="predicted"/>